<feature type="transmembrane region" description="Helical" evidence="2">
    <location>
        <begin position="158"/>
        <end position="178"/>
    </location>
</feature>
<keyword evidence="2" id="KW-1133">Transmembrane helix</keyword>
<dbReference type="EMBL" id="BAABIC010000003">
    <property type="protein sequence ID" value="GAA4679975.1"/>
    <property type="molecule type" value="Genomic_DNA"/>
</dbReference>
<comment type="caution">
    <text evidence="3">The sequence shown here is derived from an EMBL/GenBank/DDBJ whole genome shotgun (WGS) entry which is preliminary data.</text>
</comment>
<name>A0ABP8W303_9PSEU</name>
<dbReference type="Proteomes" id="UP001500325">
    <property type="component" value="Unassembled WGS sequence"/>
</dbReference>
<evidence type="ECO:0000256" key="2">
    <source>
        <dbReference type="SAM" id="Phobius"/>
    </source>
</evidence>
<dbReference type="RefSeq" id="WP_345378842.1">
    <property type="nucleotide sequence ID" value="NZ_BAABIC010000003.1"/>
</dbReference>
<reference evidence="4" key="1">
    <citation type="journal article" date="2019" name="Int. J. Syst. Evol. Microbiol.">
        <title>The Global Catalogue of Microorganisms (GCM) 10K type strain sequencing project: providing services to taxonomists for standard genome sequencing and annotation.</title>
        <authorList>
            <consortium name="The Broad Institute Genomics Platform"/>
            <consortium name="The Broad Institute Genome Sequencing Center for Infectious Disease"/>
            <person name="Wu L."/>
            <person name="Ma J."/>
        </authorList>
    </citation>
    <scope>NUCLEOTIDE SEQUENCE [LARGE SCALE GENOMIC DNA]</scope>
    <source>
        <strain evidence="4">JCM 18055</strain>
    </source>
</reference>
<evidence type="ECO:0000313" key="4">
    <source>
        <dbReference type="Proteomes" id="UP001500325"/>
    </source>
</evidence>
<feature type="transmembrane region" description="Helical" evidence="2">
    <location>
        <begin position="185"/>
        <end position="204"/>
    </location>
</feature>
<sequence>MPAPVRPEPTVAPAVRPDRAEVVALARAAGGSGVVFAVLFVVALVLVSQGPGLDAPDAAYTAFFTSGRASLLVSVGLYVVPFAGIAFLWHLVATRTYLQVMTPRSWARIPHWLHLASGVVFVCLLFAGTATGGGAALLTRFSSAAPPPPDVVRTLMTVGFTMVFVYGVRAAGMFMITTTTGLGRALPRPLAVVSYLAATFLLVSTTFHPSVLLVFPGWVLVLSVLLLVRRPGREDGPNKEDTHDERRHEREPG</sequence>
<proteinExistence type="predicted"/>
<feature type="transmembrane region" description="Helical" evidence="2">
    <location>
        <begin position="69"/>
        <end position="92"/>
    </location>
</feature>
<accession>A0ABP8W303</accession>
<keyword evidence="2" id="KW-0812">Transmembrane</keyword>
<keyword evidence="4" id="KW-1185">Reference proteome</keyword>
<feature type="transmembrane region" description="Helical" evidence="2">
    <location>
        <begin position="112"/>
        <end position="138"/>
    </location>
</feature>
<feature type="transmembrane region" description="Helical" evidence="2">
    <location>
        <begin position="24"/>
        <end position="49"/>
    </location>
</feature>
<evidence type="ECO:0000256" key="1">
    <source>
        <dbReference type="SAM" id="MobiDB-lite"/>
    </source>
</evidence>
<evidence type="ECO:0008006" key="5">
    <source>
        <dbReference type="Google" id="ProtNLM"/>
    </source>
</evidence>
<evidence type="ECO:0000313" key="3">
    <source>
        <dbReference type="EMBL" id="GAA4679975.1"/>
    </source>
</evidence>
<feature type="region of interest" description="Disordered" evidence="1">
    <location>
        <begin position="233"/>
        <end position="253"/>
    </location>
</feature>
<organism evidence="3 4">
    <name type="scientific">Pseudonocardia yuanmonensis</name>
    <dbReference type="NCBI Taxonomy" id="1095914"/>
    <lineage>
        <taxon>Bacteria</taxon>
        <taxon>Bacillati</taxon>
        <taxon>Actinomycetota</taxon>
        <taxon>Actinomycetes</taxon>
        <taxon>Pseudonocardiales</taxon>
        <taxon>Pseudonocardiaceae</taxon>
        <taxon>Pseudonocardia</taxon>
    </lineage>
</organism>
<keyword evidence="2" id="KW-0472">Membrane</keyword>
<feature type="transmembrane region" description="Helical" evidence="2">
    <location>
        <begin position="210"/>
        <end position="228"/>
    </location>
</feature>
<gene>
    <name evidence="3" type="ORF">GCM10023215_11610</name>
</gene>
<protein>
    <recommendedName>
        <fullName evidence="5">DUF1345 domain-containing protein</fullName>
    </recommendedName>
</protein>